<dbReference type="RefSeq" id="WP_254161608.1">
    <property type="nucleotide sequence ID" value="NZ_JAHESF010000004.1"/>
</dbReference>
<evidence type="ECO:0000313" key="2">
    <source>
        <dbReference type="Proteomes" id="UP001319200"/>
    </source>
</evidence>
<dbReference type="AlphaFoldDB" id="A0AAP2DJX5"/>
<gene>
    <name evidence="1" type="ORF">KK083_05690</name>
</gene>
<reference evidence="1 2" key="1">
    <citation type="submission" date="2021-05" db="EMBL/GenBank/DDBJ databases">
        <title>A Polyphasic approach of four new species of the genus Ohtaekwangia: Ohtaekwangia histidinii sp. nov., Ohtaekwangia cretensis sp. nov., Ohtaekwangia indiensis sp. nov., Ohtaekwangia reichenbachii sp. nov. from diverse environment.</title>
        <authorList>
            <person name="Octaviana S."/>
        </authorList>
    </citation>
    <scope>NUCLEOTIDE SEQUENCE [LARGE SCALE GENOMIC DNA]</scope>
    <source>
        <strain evidence="1 2">PWU4</strain>
    </source>
</reference>
<comment type="caution">
    <text evidence="1">The sequence shown here is derived from an EMBL/GenBank/DDBJ whole genome shotgun (WGS) entry which is preliminary data.</text>
</comment>
<proteinExistence type="predicted"/>
<protein>
    <submittedName>
        <fullName evidence="1">Uncharacterized protein</fullName>
    </submittedName>
</protein>
<dbReference type="EMBL" id="JAHESF010000004">
    <property type="protein sequence ID" value="MBT1696357.1"/>
    <property type="molecule type" value="Genomic_DNA"/>
</dbReference>
<evidence type="ECO:0000313" key="1">
    <source>
        <dbReference type="EMBL" id="MBT1696357.1"/>
    </source>
</evidence>
<accession>A0AAP2DJX5</accession>
<keyword evidence="2" id="KW-1185">Reference proteome</keyword>
<name>A0AAP2DJX5_9BACT</name>
<dbReference type="Proteomes" id="UP001319200">
    <property type="component" value="Unassembled WGS sequence"/>
</dbReference>
<organism evidence="1 2">
    <name type="scientific">Chryseosolibacter histidini</name>
    <dbReference type="NCBI Taxonomy" id="2782349"/>
    <lineage>
        <taxon>Bacteria</taxon>
        <taxon>Pseudomonadati</taxon>
        <taxon>Bacteroidota</taxon>
        <taxon>Cytophagia</taxon>
        <taxon>Cytophagales</taxon>
        <taxon>Chryseotaleaceae</taxon>
        <taxon>Chryseosolibacter</taxon>
    </lineage>
</organism>
<sequence length="142" mass="16687">MTLKEYREYFRVSYNQFITQHNIQDSQISKNVRYKKLTDVDRIELGNNQWLYFKDGELKMIYISDEALAKKIWTEFKSIAASTTEETVRSRAGKTSNQIVFAEQGITVSTHKDSVDFIEIYPPQSLQNYLANIYRDPGPFIR</sequence>